<organism evidence="2 3">
    <name type="scientific">Pseudobutyrivibrio ruminis</name>
    <dbReference type="NCBI Taxonomy" id="46206"/>
    <lineage>
        <taxon>Bacteria</taxon>
        <taxon>Bacillati</taxon>
        <taxon>Bacillota</taxon>
        <taxon>Clostridia</taxon>
        <taxon>Lachnospirales</taxon>
        <taxon>Lachnospiraceae</taxon>
        <taxon>Pseudobutyrivibrio</taxon>
    </lineage>
</organism>
<evidence type="ECO:0000313" key="2">
    <source>
        <dbReference type="EMBL" id="PHU41286.1"/>
    </source>
</evidence>
<feature type="chain" id="PRO_5039674200" evidence="1">
    <location>
        <begin position="23"/>
        <end position="435"/>
    </location>
</feature>
<protein>
    <submittedName>
        <fullName evidence="2">Uncharacterized protein</fullName>
    </submittedName>
</protein>
<dbReference type="EMBL" id="PDYH01000005">
    <property type="protein sequence ID" value="PHU41286.1"/>
    <property type="molecule type" value="Genomic_DNA"/>
</dbReference>
<proteinExistence type="predicted"/>
<sequence>MMKKRNLFVLAIMMGITAGTIGATTIDSEAKTITVAQDASQVTYGTLTAEQKEIIATLFDADYYAYTNYDVVEALGTDYDALFNHFCDCGIWEGRKGWPDFDPSAYASAYPQLKEAYGTNILAYYLDYYNTGIAEGRYLTTVEKCEENGVQVQSLFGEWQFLDVNIYQAASYLSSSNGDSSNGGGGAAVVNTGDGNTAVVVNAEDTETIALVEKCKGLNYAGTIKVGDDYFYILIAKTEPGYDVYKEIPTDNYNYASEMNPQSSKFVFLDSTYAKDENGNLDPSKVVANYKEIDVISYCAAINDYDKYPVLSAFTSDDEIVSATGDGLDAVGTGVIFCHDDSYSRTDFDIEYKPVESTSSYGDVVSKYVIHTSLDDSDVNLRFGYSQDPQYTEDTEYTVGVSISEDENGVVDFTIGAYNEENGYAISTGLTLQEN</sequence>
<reference evidence="2" key="1">
    <citation type="submission" date="2017-10" db="EMBL/GenBank/DDBJ databases">
        <title>Resolving the taxonomy of Roseburia spp., Eubacterium rectale and Agathobacter spp. through phylogenomic analysis.</title>
        <authorList>
            <person name="Sheridan P.O."/>
            <person name="Walker A.W."/>
            <person name="Duncan S.H."/>
            <person name="Scott K.P."/>
            <person name="Toole P.W.O."/>
            <person name="Luis P."/>
            <person name="Flint H.J."/>
        </authorList>
    </citation>
    <scope>NUCLEOTIDE SEQUENCE [LARGE SCALE GENOMIC DNA]</scope>
    <source>
        <strain evidence="2">JK10</strain>
    </source>
</reference>
<dbReference type="Proteomes" id="UP000224317">
    <property type="component" value="Unassembled WGS sequence"/>
</dbReference>
<feature type="signal peptide" evidence="1">
    <location>
        <begin position="1"/>
        <end position="22"/>
    </location>
</feature>
<name>A0A2G3EDB0_9FIRM</name>
<evidence type="ECO:0000313" key="3">
    <source>
        <dbReference type="Proteomes" id="UP000224317"/>
    </source>
</evidence>
<dbReference type="AlphaFoldDB" id="A0A2G3EDB0"/>
<gene>
    <name evidence="2" type="ORF">CSX00_01455</name>
</gene>
<accession>A0A2G3EDB0</accession>
<keyword evidence="1" id="KW-0732">Signal</keyword>
<dbReference type="RefSeq" id="WP_099412608.1">
    <property type="nucleotide sequence ID" value="NZ_PDYH01000005.1"/>
</dbReference>
<evidence type="ECO:0000256" key="1">
    <source>
        <dbReference type="SAM" id="SignalP"/>
    </source>
</evidence>
<keyword evidence="3" id="KW-1185">Reference proteome</keyword>
<comment type="caution">
    <text evidence="2">The sequence shown here is derived from an EMBL/GenBank/DDBJ whole genome shotgun (WGS) entry which is preliminary data.</text>
</comment>